<name>A0A8I2H0T9_9GAMM</name>
<dbReference type="EMBL" id="WEIA01000007">
    <property type="protein sequence ID" value="NLR22302.1"/>
    <property type="molecule type" value="Genomic_DNA"/>
</dbReference>
<evidence type="ECO:0000313" key="4">
    <source>
        <dbReference type="EMBL" id="NLR22302.1"/>
    </source>
</evidence>
<reference evidence="5 7" key="2">
    <citation type="submission" date="2023-10" db="EMBL/GenBank/DDBJ databases">
        <title>To unveil natural product biosynthetic capacity in Pseudoalteromonas.</title>
        <authorList>
            <person name="Wang J."/>
        </authorList>
    </citation>
    <scope>NUCLEOTIDE SEQUENCE [LARGE SCALE GENOMIC DNA]</scope>
    <source>
        <strain evidence="5 7">DSM 15914</strain>
    </source>
</reference>
<dbReference type="PANTHER" id="PTHR37302:SF1">
    <property type="entry name" value="PROTEIN DINB"/>
    <property type="match status" value="1"/>
</dbReference>
<feature type="binding site" evidence="3">
    <location>
        <position position="148"/>
    </location>
    <ligand>
        <name>a divalent metal cation</name>
        <dbReference type="ChEBI" id="CHEBI:60240"/>
    </ligand>
</feature>
<dbReference type="RefSeq" id="WP_130127508.1">
    <property type="nucleotide sequence ID" value="NZ_CBCSDF010000005.1"/>
</dbReference>
<proteinExistence type="inferred from homology"/>
<feature type="binding site" evidence="3">
    <location>
        <position position="144"/>
    </location>
    <ligand>
        <name>a divalent metal cation</name>
        <dbReference type="ChEBI" id="CHEBI:60240"/>
    </ligand>
</feature>
<gene>
    <name evidence="4" type="ORF">F9Y85_13400</name>
    <name evidence="5" type="ORF">R5H13_21990</name>
</gene>
<evidence type="ECO:0000256" key="1">
    <source>
        <dbReference type="ARBA" id="ARBA00008635"/>
    </source>
</evidence>
<keyword evidence="7" id="KW-1185">Reference proteome</keyword>
<protein>
    <submittedName>
        <fullName evidence="4">Damage-inducible protein DinB</fullName>
    </submittedName>
    <submittedName>
        <fullName evidence="5">DinB family protein</fullName>
    </submittedName>
</protein>
<dbReference type="EMBL" id="CP137579">
    <property type="protein sequence ID" value="WOX30558.1"/>
    <property type="molecule type" value="Genomic_DNA"/>
</dbReference>
<reference evidence="4" key="1">
    <citation type="submission" date="2019-10" db="EMBL/GenBank/DDBJ databases">
        <authorList>
            <person name="Paulsen S."/>
        </authorList>
    </citation>
    <scope>NUCLEOTIDE SEQUENCE</scope>
    <source>
        <strain evidence="4">LMG 19692</strain>
    </source>
</reference>
<dbReference type="Gene3D" id="1.20.120.450">
    <property type="entry name" value="dinb family like domain"/>
    <property type="match status" value="1"/>
</dbReference>
<dbReference type="GO" id="GO:0046872">
    <property type="term" value="F:metal ion binding"/>
    <property type="evidence" value="ECO:0007669"/>
    <property type="project" value="UniProtKB-KW"/>
</dbReference>
<dbReference type="Proteomes" id="UP000646877">
    <property type="component" value="Unassembled WGS sequence"/>
</dbReference>
<dbReference type="Pfam" id="PF05163">
    <property type="entry name" value="DinB"/>
    <property type="match status" value="1"/>
</dbReference>
<feature type="binding site" evidence="3">
    <location>
        <position position="48"/>
    </location>
    <ligand>
        <name>a divalent metal cation</name>
        <dbReference type="ChEBI" id="CHEBI:60240"/>
    </ligand>
</feature>
<dbReference type="InterPro" id="IPR007837">
    <property type="entry name" value="DinB"/>
</dbReference>
<dbReference type="AlphaFoldDB" id="A0A8I2H0T9"/>
<keyword evidence="2 3" id="KW-0479">Metal-binding</keyword>
<dbReference type="Proteomes" id="UP001304419">
    <property type="component" value="Chromosome 2"/>
</dbReference>
<evidence type="ECO:0000313" key="6">
    <source>
        <dbReference type="Proteomes" id="UP000646877"/>
    </source>
</evidence>
<dbReference type="PANTHER" id="PTHR37302">
    <property type="entry name" value="SLR1116 PROTEIN"/>
    <property type="match status" value="1"/>
</dbReference>
<organism evidence="4 6">
    <name type="scientific">Pseudoalteromonas maricaloris</name>
    <dbReference type="NCBI Taxonomy" id="184924"/>
    <lineage>
        <taxon>Bacteria</taxon>
        <taxon>Pseudomonadati</taxon>
        <taxon>Pseudomonadota</taxon>
        <taxon>Gammaproteobacteria</taxon>
        <taxon>Alteromonadales</taxon>
        <taxon>Pseudoalteromonadaceae</taxon>
        <taxon>Pseudoalteromonas</taxon>
    </lineage>
</organism>
<dbReference type="SUPFAM" id="SSF109854">
    <property type="entry name" value="DinB/YfiT-like putative metalloenzymes"/>
    <property type="match status" value="1"/>
</dbReference>
<sequence length="177" mass="20202">MKANFELMADYNRWMNERLYEAVSGLSVTELHQDRGAFFGSIMGSLNHILVADIIWLKRYTEHSHHIEALNAIATMPLPTKLDAMLYEDFAALRQARAEMDKVIIEFANEVTEEALAADLHYKNTQGKTFSRKFGFLVHHLFNHQTHHRGQITTLLSQIGIDMGETDLLARIPTSFG</sequence>
<evidence type="ECO:0000313" key="7">
    <source>
        <dbReference type="Proteomes" id="UP001304419"/>
    </source>
</evidence>
<evidence type="ECO:0000256" key="2">
    <source>
        <dbReference type="ARBA" id="ARBA00022723"/>
    </source>
</evidence>
<comment type="similarity">
    <text evidence="1">Belongs to the DinB family.</text>
</comment>
<accession>A0A8I2H0T9</accession>
<dbReference type="InterPro" id="IPR034660">
    <property type="entry name" value="DinB/YfiT-like"/>
</dbReference>
<evidence type="ECO:0000256" key="3">
    <source>
        <dbReference type="PIRSR" id="PIRSR607837-1"/>
    </source>
</evidence>
<evidence type="ECO:0000313" key="5">
    <source>
        <dbReference type="EMBL" id="WOX30558.1"/>
    </source>
</evidence>